<dbReference type="STRING" id="1313296.SAMN05661091_3452"/>
<accession>A0A1X7HH87</accession>
<dbReference type="AlphaFoldDB" id="A0A1X7HH87"/>
<reference evidence="1 2" key="1">
    <citation type="submission" date="2017-04" db="EMBL/GenBank/DDBJ databases">
        <authorList>
            <person name="Afonso C.L."/>
            <person name="Miller P.J."/>
            <person name="Scott M.A."/>
            <person name="Spackman E."/>
            <person name="Goraichik I."/>
            <person name="Dimitrov K.M."/>
            <person name="Suarez D.L."/>
            <person name="Swayne D.E."/>
        </authorList>
    </citation>
    <scope>NUCLEOTIDE SEQUENCE [LARGE SCALE GENOMIC DNA]</scope>
    <source>
        <strain evidence="1 2">N3/975</strain>
    </source>
</reference>
<dbReference type="InterPro" id="IPR013372">
    <property type="entry name" value="Eut_put"/>
</dbReference>
<gene>
    <name evidence="1" type="ORF">SAMN05661091_3452</name>
</gene>
<evidence type="ECO:0000313" key="1">
    <source>
        <dbReference type="EMBL" id="SMF86618.1"/>
    </source>
</evidence>
<sequence length="232" mass="26517">MDIQALDRTALIEAVAAEVLKRLQQAQTTEPIAISKKAILLSTEPVPVLERILNPYYEVRYYDESVRDCDLLIIPKMCIGLLSYLANGISASARERFVLTMLLKGKRVVVLEEGLLYRKYKQTSPVMLYKLYDGSANKLQSYGIKIARESDLLSACLEDERLAENQEEVHSEDARVDINPQSEILTSKVITEADVKKYRLQNVKEIVVGRHSIITPLAQDYLHTHQMRVRRR</sequence>
<dbReference type="Proteomes" id="UP000192940">
    <property type="component" value="Chromosome I"/>
</dbReference>
<dbReference type="PIRSF" id="PIRSF034981">
    <property type="entry name" value="Eut_put"/>
    <property type="match status" value="1"/>
</dbReference>
<keyword evidence="2" id="KW-1185">Reference proteome</keyword>
<name>A0A1X7HH87_9BACL</name>
<dbReference type="EMBL" id="LT840184">
    <property type="protein sequence ID" value="SMF86618.1"/>
    <property type="molecule type" value="Genomic_DNA"/>
</dbReference>
<evidence type="ECO:0000313" key="2">
    <source>
        <dbReference type="Proteomes" id="UP000192940"/>
    </source>
</evidence>
<protein>
    <submittedName>
        <fullName evidence="1">Ethanolamine utilization protein</fullName>
    </submittedName>
</protein>
<proteinExistence type="predicted"/>
<dbReference type="RefSeq" id="WP_208914308.1">
    <property type="nucleotide sequence ID" value="NZ_LT840184.1"/>
</dbReference>
<organism evidence="1 2">
    <name type="scientific">Paenibacillus uliginis N3/975</name>
    <dbReference type="NCBI Taxonomy" id="1313296"/>
    <lineage>
        <taxon>Bacteria</taxon>
        <taxon>Bacillati</taxon>
        <taxon>Bacillota</taxon>
        <taxon>Bacilli</taxon>
        <taxon>Bacillales</taxon>
        <taxon>Paenibacillaceae</taxon>
        <taxon>Paenibacillus</taxon>
    </lineage>
</organism>